<dbReference type="EMBL" id="CP133617">
    <property type="protein sequence ID" value="WMV34953.1"/>
    <property type="molecule type" value="Genomic_DNA"/>
</dbReference>
<name>A0AAF0R6G6_SOLVR</name>
<dbReference type="AlphaFoldDB" id="A0AAF0R6G6"/>
<keyword evidence="1" id="KW-0472">Membrane</keyword>
<dbReference type="Proteomes" id="UP001234989">
    <property type="component" value="Chromosome 6"/>
</dbReference>
<gene>
    <name evidence="2" type="ORF">MTR67_028338</name>
</gene>
<evidence type="ECO:0000313" key="3">
    <source>
        <dbReference type="Proteomes" id="UP001234989"/>
    </source>
</evidence>
<evidence type="ECO:0000256" key="1">
    <source>
        <dbReference type="SAM" id="Phobius"/>
    </source>
</evidence>
<keyword evidence="3" id="KW-1185">Reference proteome</keyword>
<feature type="transmembrane region" description="Helical" evidence="1">
    <location>
        <begin position="7"/>
        <end position="26"/>
    </location>
</feature>
<keyword evidence="1" id="KW-1133">Transmembrane helix</keyword>
<protein>
    <submittedName>
        <fullName evidence="2">Uncharacterized protein</fullName>
    </submittedName>
</protein>
<reference evidence="2" key="1">
    <citation type="submission" date="2023-08" db="EMBL/GenBank/DDBJ databases">
        <title>A de novo genome assembly of Solanum verrucosum Schlechtendal, a Mexican diploid species geographically isolated from the other diploid A-genome species in potato relatives.</title>
        <authorList>
            <person name="Hosaka K."/>
        </authorList>
    </citation>
    <scope>NUCLEOTIDE SEQUENCE</scope>
    <source>
        <tissue evidence="2">Young leaves</tissue>
    </source>
</reference>
<keyword evidence="1" id="KW-0812">Transmembrane</keyword>
<organism evidence="2 3">
    <name type="scientific">Solanum verrucosum</name>
    <dbReference type="NCBI Taxonomy" id="315347"/>
    <lineage>
        <taxon>Eukaryota</taxon>
        <taxon>Viridiplantae</taxon>
        <taxon>Streptophyta</taxon>
        <taxon>Embryophyta</taxon>
        <taxon>Tracheophyta</taxon>
        <taxon>Spermatophyta</taxon>
        <taxon>Magnoliopsida</taxon>
        <taxon>eudicotyledons</taxon>
        <taxon>Gunneridae</taxon>
        <taxon>Pentapetalae</taxon>
        <taxon>asterids</taxon>
        <taxon>lamiids</taxon>
        <taxon>Solanales</taxon>
        <taxon>Solanaceae</taxon>
        <taxon>Solanoideae</taxon>
        <taxon>Solaneae</taxon>
        <taxon>Solanum</taxon>
    </lineage>
</organism>
<accession>A0AAF0R6G6</accession>
<evidence type="ECO:0000313" key="2">
    <source>
        <dbReference type="EMBL" id="WMV34953.1"/>
    </source>
</evidence>
<sequence length="87" mass="9893">MQNQRYYCLILFIQLVSIISFCHYVIPIRGEDETSVVKVDVGIVLDMETVVAKVMHISILLALEDYHAAASPRVIRISPSLEGFQER</sequence>
<proteinExistence type="predicted"/>